<dbReference type="AlphaFoldDB" id="A0AAD7RZE1"/>
<evidence type="ECO:0000256" key="1">
    <source>
        <dbReference type="SAM" id="MobiDB-lite"/>
    </source>
</evidence>
<keyword evidence="3" id="KW-1185">Reference proteome</keyword>
<evidence type="ECO:0000313" key="2">
    <source>
        <dbReference type="EMBL" id="KAJ8393128.1"/>
    </source>
</evidence>
<proteinExistence type="predicted"/>
<comment type="caution">
    <text evidence="2">The sequence shown here is derived from an EMBL/GenBank/DDBJ whole genome shotgun (WGS) entry which is preliminary data.</text>
</comment>
<accession>A0AAD7RZE1</accession>
<feature type="compositionally biased region" description="Basic and acidic residues" evidence="1">
    <location>
        <begin position="16"/>
        <end position="38"/>
    </location>
</feature>
<organism evidence="2 3">
    <name type="scientific">Aldrovandia affinis</name>
    <dbReference type="NCBI Taxonomy" id="143900"/>
    <lineage>
        <taxon>Eukaryota</taxon>
        <taxon>Metazoa</taxon>
        <taxon>Chordata</taxon>
        <taxon>Craniata</taxon>
        <taxon>Vertebrata</taxon>
        <taxon>Euteleostomi</taxon>
        <taxon>Actinopterygii</taxon>
        <taxon>Neopterygii</taxon>
        <taxon>Teleostei</taxon>
        <taxon>Notacanthiformes</taxon>
        <taxon>Halosauridae</taxon>
        <taxon>Aldrovandia</taxon>
    </lineage>
</organism>
<feature type="compositionally biased region" description="Basic and acidic residues" evidence="1">
    <location>
        <begin position="47"/>
        <end position="57"/>
    </location>
</feature>
<dbReference type="Proteomes" id="UP001221898">
    <property type="component" value="Unassembled WGS sequence"/>
</dbReference>
<sequence length="96" mass="10383">MHTCRANEGQTAARKTGPDDAKDKKNPSCFQREDRFQRGGDASDLTNDPHELREAPEHNSNSDTPLGAQDTSGRLRVGDQAQSTGGRIDSSLNSNS</sequence>
<evidence type="ECO:0000313" key="3">
    <source>
        <dbReference type="Proteomes" id="UP001221898"/>
    </source>
</evidence>
<protein>
    <submittedName>
        <fullName evidence="2">Uncharacterized protein</fullName>
    </submittedName>
</protein>
<dbReference type="EMBL" id="JAINUG010000140">
    <property type="protein sequence ID" value="KAJ8393128.1"/>
    <property type="molecule type" value="Genomic_DNA"/>
</dbReference>
<feature type="compositionally biased region" description="Polar residues" evidence="1">
    <location>
        <begin position="80"/>
        <end position="96"/>
    </location>
</feature>
<name>A0AAD7RZE1_9TELE</name>
<feature type="region of interest" description="Disordered" evidence="1">
    <location>
        <begin position="1"/>
        <end position="96"/>
    </location>
</feature>
<feature type="compositionally biased region" description="Polar residues" evidence="1">
    <location>
        <begin position="58"/>
        <end position="72"/>
    </location>
</feature>
<reference evidence="2" key="1">
    <citation type="journal article" date="2023" name="Science">
        <title>Genome structures resolve the early diversification of teleost fishes.</title>
        <authorList>
            <person name="Parey E."/>
            <person name="Louis A."/>
            <person name="Montfort J."/>
            <person name="Bouchez O."/>
            <person name="Roques C."/>
            <person name="Iampietro C."/>
            <person name="Lluch J."/>
            <person name="Castinel A."/>
            <person name="Donnadieu C."/>
            <person name="Desvignes T."/>
            <person name="Floi Bucao C."/>
            <person name="Jouanno E."/>
            <person name="Wen M."/>
            <person name="Mejri S."/>
            <person name="Dirks R."/>
            <person name="Jansen H."/>
            <person name="Henkel C."/>
            <person name="Chen W.J."/>
            <person name="Zahm M."/>
            <person name="Cabau C."/>
            <person name="Klopp C."/>
            <person name="Thompson A.W."/>
            <person name="Robinson-Rechavi M."/>
            <person name="Braasch I."/>
            <person name="Lecointre G."/>
            <person name="Bobe J."/>
            <person name="Postlethwait J.H."/>
            <person name="Berthelot C."/>
            <person name="Roest Crollius H."/>
            <person name="Guiguen Y."/>
        </authorList>
    </citation>
    <scope>NUCLEOTIDE SEQUENCE</scope>
    <source>
        <strain evidence="2">NC1722</strain>
    </source>
</reference>
<gene>
    <name evidence="2" type="ORF">AAFF_G00068110</name>
</gene>